<evidence type="ECO:0000313" key="3">
    <source>
        <dbReference type="Proteomes" id="UP001634394"/>
    </source>
</evidence>
<name>A0ABD3X980_SINWO</name>
<dbReference type="EMBL" id="JBJQND010000003">
    <property type="protein sequence ID" value="KAL3882018.1"/>
    <property type="molecule type" value="Genomic_DNA"/>
</dbReference>
<feature type="transmembrane region" description="Helical" evidence="1">
    <location>
        <begin position="123"/>
        <end position="148"/>
    </location>
</feature>
<evidence type="ECO:0000313" key="2">
    <source>
        <dbReference type="EMBL" id="KAL3882018.1"/>
    </source>
</evidence>
<sequence length="207" mass="23125">MNTSTSNRNEHLRVEMEVNASLQKVIAIYHILQVIAIIICVGLSISYLLFYILLSAIIPISLFIIFWVASRCNFRDLVVILVHFNPILSTMWFISIFPVFILACAMNRQLYMYDYYVLYTVDVRVTIIAVITGVLSLCSAIFAVMGIWKSARNVVLTARSGASNPVNAAVSVPSPYEAPVTFPDLNSIQLAQGPYGQQRLTPGYLQP</sequence>
<keyword evidence="1" id="KW-0472">Membrane</keyword>
<dbReference type="Proteomes" id="UP001634394">
    <property type="component" value="Unassembled WGS sequence"/>
</dbReference>
<feature type="transmembrane region" description="Helical" evidence="1">
    <location>
        <begin position="51"/>
        <end position="70"/>
    </location>
</feature>
<evidence type="ECO:0000256" key="1">
    <source>
        <dbReference type="SAM" id="Phobius"/>
    </source>
</evidence>
<feature type="transmembrane region" description="Helical" evidence="1">
    <location>
        <begin position="26"/>
        <end position="45"/>
    </location>
</feature>
<protein>
    <submittedName>
        <fullName evidence="2">Uncharacterized protein</fullName>
    </submittedName>
</protein>
<proteinExistence type="predicted"/>
<comment type="caution">
    <text evidence="2">The sequence shown here is derived from an EMBL/GenBank/DDBJ whole genome shotgun (WGS) entry which is preliminary data.</text>
</comment>
<keyword evidence="1" id="KW-0812">Transmembrane</keyword>
<organism evidence="2 3">
    <name type="scientific">Sinanodonta woodiana</name>
    <name type="common">Chinese pond mussel</name>
    <name type="synonym">Anodonta woodiana</name>
    <dbReference type="NCBI Taxonomy" id="1069815"/>
    <lineage>
        <taxon>Eukaryota</taxon>
        <taxon>Metazoa</taxon>
        <taxon>Spiralia</taxon>
        <taxon>Lophotrochozoa</taxon>
        <taxon>Mollusca</taxon>
        <taxon>Bivalvia</taxon>
        <taxon>Autobranchia</taxon>
        <taxon>Heteroconchia</taxon>
        <taxon>Palaeoheterodonta</taxon>
        <taxon>Unionida</taxon>
        <taxon>Unionoidea</taxon>
        <taxon>Unionidae</taxon>
        <taxon>Unioninae</taxon>
        <taxon>Sinanodonta</taxon>
    </lineage>
</organism>
<keyword evidence="1" id="KW-1133">Transmembrane helix</keyword>
<dbReference type="AlphaFoldDB" id="A0ABD3X980"/>
<keyword evidence="3" id="KW-1185">Reference proteome</keyword>
<gene>
    <name evidence="2" type="ORF">ACJMK2_028399</name>
</gene>
<accession>A0ABD3X980</accession>
<feature type="transmembrane region" description="Helical" evidence="1">
    <location>
        <begin position="77"/>
        <end position="103"/>
    </location>
</feature>
<reference evidence="2 3" key="1">
    <citation type="submission" date="2024-11" db="EMBL/GenBank/DDBJ databases">
        <title>Chromosome-level genome assembly of the freshwater bivalve Anodonta woodiana.</title>
        <authorList>
            <person name="Chen X."/>
        </authorList>
    </citation>
    <scope>NUCLEOTIDE SEQUENCE [LARGE SCALE GENOMIC DNA]</scope>
    <source>
        <strain evidence="2">MN2024</strain>
        <tissue evidence="2">Gills</tissue>
    </source>
</reference>